<name>A0A918MJF9_9RHOB</name>
<evidence type="ECO:0000256" key="1">
    <source>
        <dbReference type="PROSITE-ProRule" id="PRU00169"/>
    </source>
</evidence>
<dbReference type="PROSITE" id="PS50110">
    <property type="entry name" value="RESPONSE_REGULATORY"/>
    <property type="match status" value="1"/>
</dbReference>
<keyword evidence="4" id="KW-1185">Reference proteome</keyword>
<reference evidence="3" key="1">
    <citation type="journal article" date="2014" name="Int. J. Syst. Evol. Microbiol.">
        <title>Complete genome sequence of Corynebacterium casei LMG S-19264T (=DSM 44701T), isolated from a smear-ripened cheese.</title>
        <authorList>
            <consortium name="US DOE Joint Genome Institute (JGI-PGF)"/>
            <person name="Walter F."/>
            <person name="Albersmeier A."/>
            <person name="Kalinowski J."/>
            <person name="Ruckert C."/>
        </authorList>
    </citation>
    <scope>NUCLEOTIDE SEQUENCE</scope>
    <source>
        <strain evidence="3">KCTC 23714</strain>
    </source>
</reference>
<dbReference type="CDD" id="cd00156">
    <property type="entry name" value="REC"/>
    <property type="match status" value="1"/>
</dbReference>
<dbReference type="SMART" id="SM00448">
    <property type="entry name" value="REC"/>
    <property type="match status" value="1"/>
</dbReference>
<keyword evidence="1" id="KW-0597">Phosphoprotein</keyword>
<dbReference type="Gene3D" id="3.40.50.2300">
    <property type="match status" value="1"/>
</dbReference>
<evidence type="ECO:0000313" key="4">
    <source>
        <dbReference type="Proteomes" id="UP000628984"/>
    </source>
</evidence>
<organism evidence="3 4">
    <name type="scientific">Gemmobacter lanyuensis</name>
    <dbReference type="NCBI Taxonomy" id="1054497"/>
    <lineage>
        <taxon>Bacteria</taxon>
        <taxon>Pseudomonadati</taxon>
        <taxon>Pseudomonadota</taxon>
        <taxon>Alphaproteobacteria</taxon>
        <taxon>Rhodobacterales</taxon>
        <taxon>Paracoccaceae</taxon>
        <taxon>Gemmobacter</taxon>
    </lineage>
</organism>
<dbReference type="EMBL" id="BMYQ01000003">
    <property type="protein sequence ID" value="GGW27752.1"/>
    <property type="molecule type" value="Genomic_DNA"/>
</dbReference>
<feature type="domain" description="Response regulatory" evidence="2">
    <location>
        <begin position="22"/>
        <end position="134"/>
    </location>
</feature>
<feature type="modified residue" description="4-aspartylphosphate" evidence="1">
    <location>
        <position position="71"/>
    </location>
</feature>
<dbReference type="Proteomes" id="UP000628984">
    <property type="component" value="Unassembled WGS sequence"/>
</dbReference>
<dbReference type="GO" id="GO:0000160">
    <property type="term" value="P:phosphorelay signal transduction system"/>
    <property type="evidence" value="ECO:0007669"/>
    <property type="project" value="InterPro"/>
</dbReference>
<evidence type="ECO:0000313" key="3">
    <source>
        <dbReference type="EMBL" id="GGW27752.1"/>
    </source>
</evidence>
<dbReference type="InterPro" id="IPR001789">
    <property type="entry name" value="Sig_transdc_resp-reg_receiver"/>
</dbReference>
<reference evidence="3" key="2">
    <citation type="submission" date="2020-09" db="EMBL/GenBank/DDBJ databases">
        <authorList>
            <person name="Sun Q."/>
            <person name="Kim S."/>
        </authorList>
    </citation>
    <scope>NUCLEOTIDE SEQUENCE</scope>
    <source>
        <strain evidence="3">KCTC 23714</strain>
    </source>
</reference>
<gene>
    <name evidence="3" type="ORF">GCM10011452_15400</name>
</gene>
<dbReference type="InterPro" id="IPR011006">
    <property type="entry name" value="CheY-like_superfamily"/>
</dbReference>
<dbReference type="Pfam" id="PF00072">
    <property type="entry name" value="Response_reg"/>
    <property type="match status" value="1"/>
</dbReference>
<dbReference type="SUPFAM" id="SSF52172">
    <property type="entry name" value="CheY-like"/>
    <property type="match status" value="1"/>
</dbReference>
<proteinExistence type="predicted"/>
<sequence>MPAPAFVPRAPQDPQYPLWGRTLLLVEDSRFASDALRLMCLRSGGRLRRAETMAAARVHLRLYLPDVVLIDLGLPDGRGEVLIRALARSRMRPALLSLSGDPAARPAALAAGADGFLEKPVAGLQVFQTAVLRLIGGAAPVATPGAALPLPDPLALQDDLAHAGALLARAPEGADLAYVAGFLLGVARASGDCDLAQAAAAALRGDTTARTRVGDLVAQRRASPDAAAFGRSWA</sequence>
<accession>A0A918MJF9</accession>
<protein>
    <submittedName>
        <fullName evidence="3">Response regulator</fullName>
    </submittedName>
</protein>
<dbReference type="AlphaFoldDB" id="A0A918MJF9"/>
<evidence type="ECO:0000259" key="2">
    <source>
        <dbReference type="PROSITE" id="PS50110"/>
    </source>
</evidence>
<dbReference type="RefSeq" id="WP_189633266.1">
    <property type="nucleotide sequence ID" value="NZ_BMYQ01000003.1"/>
</dbReference>
<comment type="caution">
    <text evidence="3">The sequence shown here is derived from an EMBL/GenBank/DDBJ whole genome shotgun (WGS) entry which is preliminary data.</text>
</comment>